<evidence type="ECO:0000256" key="4">
    <source>
        <dbReference type="ARBA" id="ARBA00022692"/>
    </source>
</evidence>
<evidence type="ECO:0000256" key="8">
    <source>
        <dbReference type="SAM" id="SignalP"/>
    </source>
</evidence>
<organism evidence="10 11">
    <name type="scientific">Flavobacterium frigidimaris</name>
    <dbReference type="NCBI Taxonomy" id="262320"/>
    <lineage>
        <taxon>Bacteria</taxon>
        <taxon>Pseudomonadati</taxon>
        <taxon>Bacteroidota</taxon>
        <taxon>Flavobacteriia</taxon>
        <taxon>Flavobacteriales</taxon>
        <taxon>Flavobacteriaceae</taxon>
        <taxon>Flavobacterium</taxon>
    </lineage>
</organism>
<name>A0ABX4BQA5_FLAFR</name>
<dbReference type="InterPro" id="IPR036942">
    <property type="entry name" value="Beta-barrel_TonB_sf"/>
</dbReference>
<dbReference type="Gene3D" id="2.40.170.20">
    <property type="entry name" value="TonB-dependent receptor, beta-barrel domain"/>
    <property type="match status" value="1"/>
</dbReference>
<evidence type="ECO:0000259" key="9">
    <source>
        <dbReference type="Pfam" id="PF07715"/>
    </source>
</evidence>
<keyword evidence="8" id="KW-0732">Signal</keyword>
<evidence type="ECO:0000313" key="11">
    <source>
        <dbReference type="Proteomes" id="UP000198382"/>
    </source>
</evidence>
<keyword evidence="2 7" id="KW-0813">Transport</keyword>
<accession>A0ABX4BQA5</accession>
<keyword evidence="11" id="KW-1185">Reference proteome</keyword>
<evidence type="ECO:0000313" key="10">
    <source>
        <dbReference type="EMBL" id="OXA79109.1"/>
    </source>
</evidence>
<evidence type="ECO:0000256" key="7">
    <source>
        <dbReference type="PROSITE-ProRule" id="PRU01360"/>
    </source>
</evidence>
<dbReference type="InterPro" id="IPR008969">
    <property type="entry name" value="CarboxyPept-like_regulatory"/>
</dbReference>
<keyword evidence="4 7" id="KW-0812">Transmembrane</keyword>
<dbReference type="Gene3D" id="2.170.130.10">
    <property type="entry name" value="TonB-dependent receptor, plug domain"/>
    <property type="match status" value="1"/>
</dbReference>
<keyword evidence="3 7" id="KW-1134">Transmembrane beta strand</keyword>
<keyword evidence="5 7" id="KW-0472">Membrane</keyword>
<comment type="similarity">
    <text evidence="7">Belongs to the TonB-dependent receptor family.</text>
</comment>
<dbReference type="Pfam" id="PF07715">
    <property type="entry name" value="Plug"/>
    <property type="match status" value="1"/>
</dbReference>
<dbReference type="Gene3D" id="2.60.40.1120">
    <property type="entry name" value="Carboxypeptidase-like, regulatory domain"/>
    <property type="match status" value="1"/>
</dbReference>
<dbReference type="Pfam" id="PF13715">
    <property type="entry name" value="CarbopepD_reg_2"/>
    <property type="match status" value="1"/>
</dbReference>
<dbReference type="Proteomes" id="UP000198382">
    <property type="component" value="Unassembled WGS sequence"/>
</dbReference>
<dbReference type="InterPro" id="IPR037066">
    <property type="entry name" value="Plug_dom_sf"/>
</dbReference>
<dbReference type="PROSITE" id="PS52016">
    <property type="entry name" value="TONB_DEPENDENT_REC_3"/>
    <property type="match status" value="1"/>
</dbReference>
<feature type="signal peptide" evidence="8">
    <location>
        <begin position="1"/>
        <end position="32"/>
    </location>
</feature>
<evidence type="ECO:0000256" key="2">
    <source>
        <dbReference type="ARBA" id="ARBA00022448"/>
    </source>
</evidence>
<comment type="caution">
    <text evidence="10">The sequence shown here is derived from an EMBL/GenBank/DDBJ whole genome shotgun (WGS) entry which is preliminary data.</text>
</comment>
<dbReference type="InterPro" id="IPR023996">
    <property type="entry name" value="TonB-dep_OMP_SusC/RagA"/>
</dbReference>
<evidence type="ECO:0000256" key="1">
    <source>
        <dbReference type="ARBA" id="ARBA00004571"/>
    </source>
</evidence>
<comment type="subcellular location">
    <subcellularLocation>
        <location evidence="1 7">Cell outer membrane</location>
        <topology evidence="1 7">Multi-pass membrane protein</topology>
    </subcellularLocation>
</comment>
<proteinExistence type="inferred from homology"/>
<evidence type="ECO:0000256" key="3">
    <source>
        <dbReference type="ARBA" id="ARBA00022452"/>
    </source>
</evidence>
<gene>
    <name evidence="10" type="ORF">B0A65_11215</name>
</gene>
<feature type="domain" description="TonB-dependent receptor plug" evidence="9">
    <location>
        <begin position="124"/>
        <end position="231"/>
    </location>
</feature>
<dbReference type="InterPro" id="IPR012910">
    <property type="entry name" value="Plug_dom"/>
</dbReference>
<dbReference type="EMBL" id="MUGV01000018">
    <property type="protein sequence ID" value="OXA79109.1"/>
    <property type="molecule type" value="Genomic_DNA"/>
</dbReference>
<dbReference type="NCBIfam" id="TIGR04057">
    <property type="entry name" value="SusC_RagA_signa"/>
    <property type="match status" value="1"/>
</dbReference>
<keyword evidence="6 7" id="KW-0998">Cell outer membrane</keyword>
<dbReference type="InterPro" id="IPR023997">
    <property type="entry name" value="TonB-dep_OMP_SusC/RagA_CS"/>
</dbReference>
<evidence type="ECO:0000256" key="6">
    <source>
        <dbReference type="ARBA" id="ARBA00023237"/>
    </source>
</evidence>
<sequence length="1030" mass="112668">MTNFFTIKSKSKLLKSLGFLSLMFLFSLSASAQTTVTGVVSDAQGPIPGANVNIKGTKTGVVTGFDGNYTISNVPSNGVLVFSFLGLTTKEVPVAGKTKIDAVLQENSNALQEVVVIGYGTQRKEAVTGSVASIKGDIVREVPSANITQALQGRLAGVQMTQTSSKPGAEMQIRIRGTRSLTADNNPLVVLDGIPFAGSIGDISPDNIKSIDILKDASATAIYGSRGANGVILISTNKGQKGQKATFTYNTYSGLKNIFAKFPMMDGPEFVALRKIATLPGSTAPLYSNGVDEADNVNTDWQKLMFRSGIVTNHDIGVSSGTETGNYNFGASYYKEEAVLPGQDYSRLTLRGAVDQAIGKYFKFGFTTNNNYSITDGSNLSLYNTLSTTPIANPYNADGSLKRTVKMPLDENWVYTRETVENLGDKWIDQTKAYSSYNNLYAELKIPGVEGLKYHIDLGGNFRSTSGGQYTGEGVFSVNPTTVSTAQIINTLSTNWAIQNLLSYDRSFGKHQLNAVAMFSSEQTSYNKSQVNAKDIPSDSFQFYNLGRAAGEISINPDNQDYYKSGLISYMARAMYSYDNRYMITATIRSDASSRLAEGHKWHTYPAVSAGWNVKNESFMQNVSWLDQLKLRAGYGETSNQAVAPYSTLGLLASRPYNFGDTTTTGYYVSKLPNPELGWEYSTTMNYGLDFALFKNRLTGTAEYYVTDTKNILLDVNLPPTAGVGSYTANVGQTQNKGYELTLNGAIVDNANGWSWDVGVNYYSNKNKLTALSSGQTRDENNWWFVGHPIDVIFDYQKIGLWQQGDANLTKYEPGGNVGMIKVKYAGDFNADGTPTRQIGPADRQIIDVNPNFQGGFNTRVAYKNLDLSVVGAFQDGGVLISTLYSSSGYLNMLSGRRGNVKVDYWTPENTDAKYPRPGGATSNDNPKYGSTLGYFDASYVKIRTITLGYNVTEKFIKDLGVDRFRLYCTIQNPFVIYSPYHKETGMDPETNSYGNENAATTDFYKRRLLTLGTNTPSTRTVLLGLNLTF</sequence>
<dbReference type="NCBIfam" id="TIGR04056">
    <property type="entry name" value="OMP_RagA_SusC"/>
    <property type="match status" value="1"/>
</dbReference>
<dbReference type="SUPFAM" id="SSF56935">
    <property type="entry name" value="Porins"/>
    <property type="match status" value="1"/>
</dbReference>
<feature type="chain" id="PRO_5047112203" evidence="8">
    <location>
        <begin position="33"/>
        <end position="1030"/>
    </location>
</feature>
<protein>
    <submittedName>
        <fullName evidence="10">SusC/RagA family protein</fullName>
    </submittedName>
</protein>
<reference evidence="10 11" key="1">
    <citation type="submission" date="2016-11" db="EMBL/GenBank/DDBJ databases">
        <title>Whole genomes of Flavobacteriaceae.</title>
        <authorList>
            <person name="Stine C."/>
            <person name="Li C."/>
            <person name="Tadesse D."/>
        </authorList>
    </citation>
    <scope>NUCLEOTIDE SEQUENCE [LARGE SCALE GENOMIC DNA]</scope>
    <source>
        <strain evidence="10 11">DSM 15937</strain>
    </source>
</reference>
<dbReference type="RefSeq" id="WP_074658917.1">
    <property type="nucleotide sequence ID" value="NZ_MUGV01000018.1"/>
</dbReference>
<dbReference type="InterPro" id="IPR039426">
    <property type="entry name" value="TonB-dep_rcpt-like"/>
</dbReference>
<dbReference type="SUPFAM" id="SSF49464">
    <property type="entry name" value="Carboxypeptidase regulatory domain-like"/>
    <property type="match status" value="1"/>
</dbReference>
<evidence type="ECO:0000256" key="5">
    <source>
        <dbReference type="ARBA" id="ARBA00023136"/>
    </source>
</evidence>